<organism evidence="1 2">
    <name type="scientific">Acaulospora colombiana</name>
    <dbReference type="NCBI Taxonomy" id="27376"/>
    <lineage>
        <taxon>Eukaryota</taxon>
        <taxon>Fungi</taxon>
        <taxon>Fungi incertae sedis</taxon>
        <taxon>Mucoromycota</taxon>
        <taxon>Glomeromycotina</taxon>
        <taxon>Glomeromycetes</taxon>
        <taxon>Diversisporales</taxon>
        <taxon>Acaulosporaceae</taxon>
        <taxon>Acaulospora</taxon>
    </lineage>
</organism>
<reference evidence="1" key="1">
    <citation type="submission" date="2021-06" db="EMBL/GenBank/DDBJ databases">
        <authorList>
            <person name="Kallberg Y."/>
            <person name="Tangrot J."/>
            <person name="Rosling A."/>
        </authorList>
    </citation>
    <scope>NUCLEOTIDE SEQUENCE</scope>
    <source>
        <strain evidence="1">CL356</strain>
    </source>
</reference>
<gene>
    <name evidence="1" type="ORF">ACOLOM_LOCUS12932</name>
</gene>
<sequence>SEDCLHLNIWTSQKEMHSSKRDGKPVFIWMYGGAWIMGATSWSVNDMTNFANAHPDIIFVALNYRLNIFGFPSTPAITSTDTNAGLRDQFLAIEWIHKNIAAFGGDPNRLILGGESAGAGSTNGYVYAHPTNSLISGAITMSGQAELMGAIAPSYPDSFELTASALGCPLSQDNYAAQLDCVNQKNATEIVSALQQQNLTGIFPLIDNQTVFSLEEYKARGKAGNFAKVPVLTGTLDNEGDFYAYDSATNTLNETQS</sequence>
<proteinExistence type="predicted"/>
<name>A0ACA9QKJ8_9GLOM</name>
<comment type="caution">
    <text evidence="1">The sequence shown here is derived from an EMBL/GenBank/DDBJ whole genome shotgun (WGS) entry which is preliminary data.</text>
</comment>
<dbReference type="Proteomes" id="UP000789525">
    <property type="component" value="Unassembled WGS sequence"/>
</dbReference>
<accession>A0ACA9QKJ8</accession>
<feature type="non-terminal residue" evidence="1">
    <location>
        <position position="257"/>
    </location>
</feature>
<feature type="non-terminal residue" evidence="1">
    <location>
        <position position="1"/>
    </location>
</feature>
<keyword evidence="2" id="KW-1185">Reference proteome</keyword>
<dbReference type="EMBL" id="CAJVPT010055556">
    <property type="protein sequence ID" value="CAG8755410.1"/>
    <property type="molecule type" value="Genomic_DNA"/>
</dbReference>
<protein>
    <submittedName>
        <fullName evidence="1">4821_t:CDS:1</fullName>
    </submittedName>
</protein>
<evidence type="ECO:0000313" key="2">
    <source>
        <dbReference type="Proteomes" id="UP000789525"/>
    </source>
</evidence>
<evidence type="ECO:0000313" key="1">
    <source>
        <dbReference type="EMBL" id="CAG8755410.1"/>
    </source>
</evidence>